<reference evidence="1 2" key="1">
    <citation type="submission" date="2016-11" db="EMBL/GenBank/DDBJ databases">
        <authorList>
            <person name="Jaros S."/>
            <person name="Januszkiewicz K."/>
            <person name="Wedrychowicz H."/>
        </authorList>
    </citation>
    <scope>NUCLEOTIDE SEQUENCE [LARGE SCALE GENOMIC DNA]</scope>
    <source>
        <strain evidence="1 2">DSM 6792</strain>
    </source>
</reference>
<proteinExistence type="predicted"/>
<dbReference type="EMBL" id="FQWH01000023">
    <property type="protein sequence ID" value="SHH82604.1"/>
    <property type="molecule type" value="Genomic_DNA"/>
</dbReference>
<dbReference type="AlphaFoldDB" id="A0A1M5W5Z3"/>
<protein>
    <submittedName>
        <fullName evidence="1">RteC protein</fullName>
    </submittedName>
</protein>
<dbReference type="Pfam" id="PF09357">
    <property type="entry name" value="RteC"/>
    <property type="match status" value="1"/>
</dbReference>
<dbReference type="RefSeq" id="WP_175556861.1">
    <property type="nucleotide sequence ID" value="NZ_FQWH01000023.1"/>
</dbReference>
<organism evidence="1 2">
    <name type="scientific">Flavobacterium johnsoniae</name>
    <name type="common">Cytophaga johnsonae</name>
    <dbReference type="NCBI Taxonomy" id="986"/>
    <lineage>
        <taxon>Bacteria</taxon>
        <taxon>Pseudomonadati</taxon>
        <taxon>Bacteroidota</taxon>
        <taxon>Flavobacteriia</taxon>
        <taxon>Flavobacteriales</taxon>
        <taxon>Flavobacteriaceae</taxon>
        <taxon>Flavobacterium</taxon>
    </lineage>
</organism>
<feature type="non-terminal residue" evidence="1">
    <location>
        <position position="1"/>
    </location>
</feature>
<dbReference type="InterPro" id="IPR018534">
    <property type="entry name" value="Tet_reg_excision_RteC"/>
</dbReference>
<name>A0A1M5W5Z3_FLAJO</name>
<sequence>IELIYALHTQGVFGNGTIDIKVIATYFEQTFNVDLGDFYHTFLELRNRKTNRTKFIDTLKEGLLRRMDDQEEK</sequence>
<gene>
    <name evidence="1" type="ORF">SAMN05444388_12335</name>
</gene>
<accession>A0A1M5W5Z3</accession>
<evidence type="ECO:0000313" key="2">
    <source>
        <dbReference type="Proteomes" id="UP000184112"/>
    </source>
</evidence>
<dbReference type="Proteomes" id="UP000184112">
    <property type="component" value="Unassembled WGS sequence"/>
</dbReference>
<evidence type="ECO:0000313" key="1">
    <source>
        <dbReference type="EMBL" id="SHH82604.1"/>
    </source>
</evidence>